<dbReference type="RefSeq" id="WP_167485248.1">
    <property type="nucleotide sequence ID" value="NZ_CP046173.1"/>
</dbReference>
<proteinExistence type="predicted"/>
<reference evidence="1 2" key="1">
    <citation type="journal article" date="2019" name="ACS Chem. Biol.">
        <title>Identification and Mobilization of a Cryptic Antibiotic Biosynthesis Gene Locus from a Human-Pathogenic Nocardia Isolate.</title>
        <authorList>
            <person name="Herisse M."/>
            <person name="Ishida K."/>
            <person name="Porter J.L."/>
            <person name="Howden B."/>
            <person name="Hertweck C."/>
            <person name="Stinear T.P."/>
            <person name="Pidot S.J."/>
        </authorList>
    </citation>
    <scope>NUCLEOTIDE SEQUENCE [LARGE SCALE GENOMIC DNA]</scope>
    <source>
        <strain evidence="1 2">AUSMDU00012715</strain>
    </source>
</reference>
<dbReference type="Proteomes" id="UP000500953">
    <property type="component" value="Chromosome"/>
</dbReference>
<evidence type="ECO:0000313" key="2">
    <source>
        <dbReference type="Proteomes" id="UP000500953"/>
    </source>
</evidence>
<name>A0A6G9YYK5_9NOCA</name>
<organism evidence="1 2">
    <name type="scientific">Nocardia terpenica</name>
    <dbReference type="NCBI Taxonomy" id="455432"/>
    <lineage>
        <taxon>Bacteria</taxon>
        <taxon>Bacillati</taxon>
        <taxon>Actinomycetota</taxon>
        <taxon>Actinomycetes</taxon>
        <taxon>Mycobacteriales</taxon>
        <taxon>Nocardiaceae</taxon>
        <taxon>Nocardia</taxon>
    </lineage>
</organism>
<protein>
    <submittedName>
        <fullName evidence="1">Uncharacterized protein</fullName>
    </submittedName>
</protein>
<sequence length="99" mass="10465">MSGSCVVDAGAVRQFGGVARQAFREMSGEGDGVTAVADLLPQSRIASAWCESLCTTADLMRHSAEWFGWLADYVEHVVVGYLTADLASAQALDRVGARA</sequence>
<dbReference type="EMBL" id="CP046173">
    <property type="protein sequence ID" value="QIS17903.1"/>
    <property type="molecule type" value="Genomic_DNA"/>
</dbReference>
<gene>
    <name evidence="1" type="ORF">F6W96_05830</name>
</gene>
<evidence type="ECO:0000313" key="1">
    <source>
        <dbReference type="EMBL" id="QIS17903.1"/>
    </source>
</evidence>
<accession>A0A6G9YYK5</accession>
<dbReference type="AlphaFoldDB" id="A0A6G9YYK5"/>